<dbReference type="EMBL" id="PUAP01000002">
    <property type="protein sequence ID" value="PQF25875.1"/>
    <property type="molecule type" value="Genomic_DNA"/>
</dbReference>
<keyword evidence="1" id="KW-0732">Signal</keyword>
<evidence type="ECO:0000256" key="1">
    <source>
        <dbReference type="SAM" id="SignalP"/>
    </source>
</evidence>
<feature type="domain" description="Bacterial repeat" evidence="3">
    <location>
        <begin position="508"/>
        <end position="581"/>
    </location>
</feature>
<comment type="caution">
    <text evidence="4">The sequence shown here is derived from an EMBL/GenBank/DDBJ whole genome shotgun (WGS) entry which is preliminary data.</text>
</comment>
<evidence type="ECO:0000313" key="4">
    <source>
        <dbReference type="EMBL" id="PQF25875.1"/>
    </source>
</evidence>
<dbReference type="Pfam" id="PF18998">
    <property type="entry name" value="Flg_new_2"/>
    <property type="match status" value="1"/>
</dbReference>
<name>A0A2S7S019_ENTMU</name>
<dbReference type="Proteomes" id="UP000237934">
    <property type="component" value="Unassembled WGS sequence"/>
</dbReference>
<evidence type="ECO:0000259" key="2">
    <source>
        <dbReference type="Pfam" id="PF13731"/>
    </source>
</evidence>
<feature type="signal peptide" evidence="1">
    <location>
        <begin position="1"/>
        <end position="29"/>
    </location>
</feature>
<dbReference type="Gene3D" id="3.10.20.320">
    <property type="entry name" value="Putative peptidoglycan bound protein (lpxtg motif)"/>
    <property type="match status" value="1"/>
</dbReference>
<protein>
    <recommendedName>
        <fullName evidence="6">WxL domain-containing protein</fullName>
    </recommendedName>
</protein>
<accession>A0A2S7S019</accession>
<proteinExistence type="predicted"/>
<evidence type="ECO:0000259" key="3">
    <source>
        <dbReference type="Pfam" id="PF18998"/>
    </source>
</evidence>
<dbReference type="AlphaFoldDB" id="A0A2S7S019"/>
<feature type="chain" id="PRO_5015548722" description="WxL domain-containing protein" evidence="1">
    <location>
        <begin position="30"/>
        <end position="853"/>
    </location>
</feature>
<reference evidence="4 5" key="1">
    <citation type="journal article" date="2018" name="Pathog. Dis.">
        <title>Whole-genome sequencing based characterization of antimicrobial resistance in Enterococcus.</title>
        <authorList>
            <person name="Tyson G."/>
        </authorList>
    </citation>
    <scope>NUCLEOTIDE SEQUENCE [LARGE SCALE GENOMIC DNA]</scope>
    <source>
        <strain evidence="4 5">CVM N55263</strain>
    </source>
</reference>
<gene>
    <name evidence="4" type="ORF">CUS89_00760</name>
</gene>
<dbReference type="RefSeq" id="WP_104870653.1">
    <property type="nucleotide sequence ID" value="NZ_PUAP01000002.1"/>
</dbReference>
<dbReference type="InterPro" id="IPR027994">
    <property type="entry name" value="WxL_dom"/>
</dbReference>
<organism evidence="4 5">
    <name type="scientific">Enterococcus mundtii</name>
    <dbReference type="NCBI Taxonomy" id="53346"/>
    <lineage>
        <taxon>Bacteria</taxon>
        <taxon>Bacillati</taxon>
        <taxon>Bacillota</taxon>
        <taxon>Bacilli</taxon>
        <taxon>Lactobacillales</taxon>
        <taxon>Enterococcaceae</taxon>
        <taxon>Enterococcus</taxon>
    </lineage>
</organism>
<dbReference type="Pfam" id="PF13731">
    <property type="entry name" value="WxL"/>
    <property type="match status" value="1"/>
</dbReference>
<feature type="domain" description="WxL" evidence="2">
    <location>
        <begin position="641"/>
        <end position="851"/>
    </location>
</feature>
<sequence length="853" mass="93482">MNFRKQAVVCTTLLLLAHMIPLGITRGYAETNGPVDEQAFTAFRSHLPDYVAMSTAVAPIKEAQPVVQEFSFVEKTFQTVTNQPVILRFKSTYPADEVLVRVPKEGQILASHFSDGESITHSHGEYWTLHTEEKKREFTLPIVFETAGQYFITVDHDADHFYLEVAGSSIDNPTRSELVSEQALAVEEDELDDAASLEQESFGEYKTAQEENTLPYVLQPIMAEEKNLRIPDGLLQEEDNRILEQIQAPENRAIRYASNWSQFRSAWNRSDTTQIIFTNSIDLGTSGGLLTSLNTRTASVTLIGSTSTSFGLDTRTQTLKLSGTANFTISNMTLSSQTFNSNIYTIDHSGTGKISFINNSTEMSSASIQARNILIESGSLIYGRVNLTNQGTLEIFSNGGTTRSTGIVRNNSRSSELTTSGTGHNIYIKGNDFLVRDGTTVNGRSWETVDLHLSGISASAINSAITTPDDFSSRYLGLSGSDKTIVLNGRSSAGWVNPPLPSFRLAFQASPNNGGTPTAAATMITQGSTTTIQANPNEKFNFVHWKIVSGTGSSVAEDTSATTTFTMGTADTVVQAVYQKKQGGDITVEYVDNALKELTEPEIISGLIDEEYETKPKEIDGYTLTEVPKNASGRFTEEAQKVTYVYTKDALDPVLPVDPLAPEKEVDPENPPELPEDQGTLSIDFASSFSFGTQGISAQTKRYYAQRQRLLNPDGTVNESEERPNYIQVSDRRPEDERHGWQLAVTQNNQFTDLQENELRGARLMLTNQQFASVQGMGEPMLNNPDGVTLIPGEKTDLLTALDGQGAGTWVYRFGGGETASESVALEVPPTANPRVTTYQTTLTWELSAVPDN</sequence>
<evidence type="ECO:0008006" key="6">
    <source>
        <dbReference type="Google" id="ProtNLM"/>
    </source>
</evidence>
<evidence type="ECO:0000313" key="5">
    <source>
        <dbReference type="Proteomes" id="UP000237934"/>
    </source>
</evidence>
<dbReference type="InterPro" id="IPR044060">
    <property type="entry name" value="Bacterial_rp_domain"/>
</dbReference>